<dbReference type="Proteomes" id="UP000007148">
    <property type="component" value="Unassembled WGS sequence"/>
</dbReference>
<dbReference type="InParanoid" id="G4U015"/>
<dbReference type="EMBL" id="CAFZ01001099">
    <property type="protein sequence ID" value="CCA76908.1"/>
    <property type="molecule type" value="Genomic_DNA"/>
</dbReference>
<dbReference type="AlphaFoldDB" id="G4U015"/>
<accession>G4U015</accession>
<evidence type="ECO:0000313" key="3">
    <source>
        <dbReference type="Proteomes" id="UP000007148"/>
    </source>
</evidence>
<evidence type="ECO:0000313" key="2">
    <source>
        <dbReference type="EMBL" id="CCA76908.1"/>
    </source>
</evidence>
<organism evidence="2 3">
    <name type="scientific">Serendipita indica (strain DSM 11827)</name>
    <name type="common">Root endophyte fungus</name>
    <name type="synonym">Piriformospora indica</name>
    <dbReference type="NCBI Taxonomy" id="1109443"/>
    <lineage>
        <taxon>Eukaryota</taxon>
        <taxon>Fungi</taxon>
        <taxon>Dikarya</taxon>
        <taxon>Basidiomycota</taxon>
        <taxon>Agaricomycotina</taxon>
        <taxon>Agaricomycetes</taxon>
        <taxon>Sebacinales</taxon>
        <taxon>Serendipitaceae</taxon>
        <taxon>Serendipita</taxon>
    </lineage>
</organism>
<dbReference type="HOGENOM" id="CLU_1865907_0_0_1"/>
<evidence type="ECO:0000256" key="1">
    <source>
        <dbReference type="SAM" id="MobiDB-lite"/>
    </source>
</evidence>
<protein>
    <submittedName>
        <fullName evidence="2">Uncharacterized protein</fullName>
    </submittedName>
</protein>
<feature type="region of interest" description="Disordered" evidence="1">
    <location>
        <begin position="118"/>
        <end position="137"/>
    </location>
</feature>
<feature type="compositionally biased region" description="Polar residues" evidence="1">
    <location>
        <begin position="125"/>
        <end position="137"/>
    </location>
</feature>
<proteinExistence type="predicted"/>
<keyword evidence="3" id="KW-1185">Reference proteome</keyword>
<reference evidence="2 3" key="1">
    <citation type="journal article" date="2011" name="PLoS Pathog.">
        <title>Endophytic Life Strategies Decoded by Genome and Transcriptome Analyses of the Mutualistic Root Symbiont Piriformospora indica.</title>
        <authorList>
            <person name="Zuccaro A."/>
            <person name="Lahrmann U."/>
            <person name="Guldener U."/>
            <person name="Langen G."/>
            <person name="Pfiffi S."/>
            <person name="Biedenkopf D."/>
            <person name="Wong P."/>
            <person name="Samans B."/>
            <person name="Grimm C."/>
            <person name="Basiewicz M."/>
            <person name="Murat C."/>
            <person name="Martin F."/>
            <person name="Kogel K.H."/>
        </authorList>
    </citation>
    <scope>NUCLEOTIDE SEQUENCE [LARGE SCALE GENOMIC DNA]</scope>
    <source>
        <strain evidence="2 3">DSM 11827</strain>
    </source>
</reference>
<gene>
    <name evidence="2" type="ORF">PIIN_10893</name>
</gene>
<name>G4U015_SERID</name>
<comment type="caution">
    <text evidence="2">The sequence shown here is derived from an EMBL/GenBank/DDBJ whole genome shotgun (WGS) entry which is preliminary data.</text>
</comment>
<sequence length="137" mass="15752">MPSCKDTLKGRQSLINSTRLVDSSQLYHHPRLSHIPLPSTNAFSTRSSVIVVDCSLTRRPSEDRQGARQTTPFRQHNSKKWTLVTQFNHTRRHPPHLRIPTECCRFGRTTRELLAPRAHGRSHTMKTYSGDVQQTLI</sequence>